<evidence type="ECO:0000256" key="7">
    <source>
        <dbReference type="ARBA" id="ARBA00023034"/>
    </source>
</evidence>
<proteinExistence type="inferred from homology"/>
<protein>
    <recommendedName>
        <fullName evidence="12">Sulfotransferase domain-containing protein</fullName>
    </recommendedName>
</protein>
<dbReference type="AlphaFoldDB" id="A0A553NUL1"/>
<evidence type="ECO:0000256" key="1">
    <source>
        <dbReference type="ARBA" id="ARBA00004323"/>
    </source>
</evidence>
<organism evidence="10 11">
    <name type="scientific">Tigriopus californicus</name>
    <name type="common">Marine copepod</name>
    <dbReference type="NCBI Taxonomy" id="6832"/>
    <lineage>
        <taxon>Eukaryota</taxon>
        <taxon>Metazoa</taxon>
        <taxon>Ecdysozoa</taxon>
        <taxon>Arthropoda</taxon>
        <taxon>Crustacea</taxon>
        <taxon>Multicrustacea</taxon>
        <taxon>Hexanauplia</taxon>
        <taxon>Copepoda</taxon>
        <taxon>Harpacticoida</taxon>
        <taxon>Harpacticidae</taxon>
        <taxon>Tigriopus</taxon>
    </lineage>
</organism>
<evidence type="ECO:0000256" key="3">
    <source>
        <dbReference type="ARBA" id="ARBA00022679"/>
    </source>
</evidence>
<evidence type="ECO:0000256" key="6">
    <source>
        <dbReference type="ARBA" id="ARBA00022989"/>
    </source>
</evidence>
<name>A0A553NUL1_TIGCA</name>
<keyword evidence="8" id="KW-0472">Membrane</keyword>
<evidence type="ECO:0008006" key="12">
    <source>
        <dbReference type="Google" id="ProtNLM"/>
    </source>
</evidence>
<evidence type="ECO:0000313" key="11">
    <source>
        <dbReference type="Proteomes" id="UP000318571"/>
    </source>
</evidence>
<keyword evidence="9" id="KW-0325">Glycoprotein</keyword>
<evidence type="ECO:0000256" key="9">
    <source>
        <dbReference type="ARBA" id="ARBA00023180"/>
    </source>
</evidence>
<evidence type="ECO:0000256" key="8">
    <source>
        <dbReference type="ARBA" id="ARBA00023136"/>
    </source>
</evidence>
<keyword evidence="3" id="KW-0808">Transferase</keyword>
<keyword evidence="4" id="KW-0812">Transmembrane</keyword>
<dbReference type="Gene3D" id="3.40.50.300">
    <property type="entry name" value="P-loop containing nucleotide triphosphate hydrolases"/>
    <property type="match status" value="1"/>
</dbReference>
<comment type="similarity">
    <text evidence="2">Belongs to the sulfotransferase 3 family.</text>
</comment>
<dbReference type="EMBL" id="VCGU01000010">
    <property type="protein sequence ID" value="TRY69127.1"/>
    <property type="molecule type" value="Genomic_DNA"/>
</dbReference>
<evidence type="ECO:0000256" key="2">
    <source>
        <dbReference type="ARBA" id="ARBA00010569"/>
    </source>
</evidence>
<gene>
    <name evidence="10" type="ORF">TCAL_12203</name>
</gene>
<evidence type="ECO:0000256" key="4">
    <source>
        <dbReference type="ARBA" id="ARBA00022692"/>
    </source>
</evidence>
<dbReference type="PANTHER" id="PTHR12129:SF15">
    <property type="entry name" value="URONYL 2-SULFOTRANSFERASE"/>
    <property type="match status" value="1"/>
</dbReference>
<keyword evidence="5" id="KW-0735">Signal-anchor</keyword>
<dbReference type="Pfam" id="PF03567">
    <property type="entry name" value="Sulfotransfer_2"/>
    <property type="match status" value="1"/>
</dbReference>
<dbReference type="STRING" id="6832.A0A553NUL1"/>
<dbReference type="PANTHER" id="PTHR12129">
    <property type="entry name" value="HEPARAN SULFATE 2-O-SULFOTRANSFERASE"/>
    <property type="match status" value="1"/>
</dbReference>
<evidence type="ECO:0000313" key="10">
    <source>
        <dbReference type="EMBL" id="TRY69127.1"/>
    </source>
</evidence>
<dbReference type="Proteomes" id="UP000318571">
    <property type="component" value="Chromosome 1"/>
</dbReference>
<feature type="non-terminal residue" evidence="10">
    <location>
        <position position="328"/>
    </location>
</feature>
<keyword evidence="7" id="KW-0333">Golgi apparatus</keyword>
<dbReference type="InterPro" id="IPR005331">
    <property type="entry name" value="Sulfotransferase"/>
</dbReference>
<dbReference type="InterPro" id="IPR027417">
    <property type="entry name" value="P-loop_NTPase"/>
</dbReference>
<accession>A0A553NUL1</accession>
<evidence type="ECO:0000256" key="5">
    <source>
        <dbReference type="ARBA" id="ARBA00022968"/>
    </source>
</evidence>
<keyword evidence="11" id="KW-1185">Reference proteome</keyword>
<reference evidence="10 11" key="1">
    <citation type="journal article" date="2018" name="Nat. Ecol. Evol.">
        <title>Genomic signatures of mitonuclear coevolution across populations of Tigriopus californicus.</title>
        <authorList>
            <person name="Barreto F.S."/>
            <person name="Watson E.T."/>
            <person name="Lima T.G."/>
            <person name="Willett C.S."/>
            <person name="Edmands S."/>
            <person name="Li W."/>
            <person name="Burton R.S."/>
        </authorList>
    </citation>
    <scope>NUCLEOTIDE SEQUENCE [LARGE SCALE GENOMIC DNA]</scope>
    <source>
        <strain evidence="10 11">San Diego</strain>
    </source>
</reference>
<sequence>IALDRDDPNQTFWTLGEILKIQRSVSNDGKPLTKLRPKEYPSLRPDAMTQMCFSPTNRSIPRQRLIYNRVPKCASSTMQSVITFLGLRNNFDYRASNIFWKRLQSTSEERHWIRAVNQEIQGLQRPLVTDRHFYFVDLEQYGSERVNWINIVRDPIERLISEFYYLRHPKRWMNQSRRPSQTWFNLTFNECLQNGLPECMFHLDGNYLRELQLTYFCGSALECSQVGNLRALQQAKSNLERHYSVVGIMSDLETSLRLPLVTRLIRQRGGLRPPPLLVVVVVEDEAAAAAFGVFSVGGRLSLIVIRNTVMDKRALMPKVTFSPDSEGT</sequence>
<dbReference type="GO" id="GO:0000139">
    <property type="term" value="C:Golgi membrane"/>
    <property type="evidence" value="ECO:0007669"/>
    <property type="project" value="UniProtKB-SubCell"/>
</dbReference>
<feature type="non-terminal residue" evidence="10">
    <location>
        <position position="1"/>
    </location>
</feature>
<dbReference type="InterPro" id="IPR007734">
    <property type="entry name" value="Heparan_SO4_2-O-STrfase"/>
</dbReference>
<dbReference type="SUPFAM" id="SSF52540">
    <property type="entry name" value="P-loop containing nucleoside triphosphate hydrolases"/>
    <property type="match status" value="1"/>
</dbReference>
<comment type="caution">
    <text evidence="10">The sequence shown here is derived from an EMBL/GenBank/DDBJ whole genome shotgun (WGS) entry which is preliminary data.</text>
</comment>
<keyword evidence="6" id="KW-1133">Transmembrane helix</keyword>
<dbReference type="GO" id="GO:0008146">
    <property type="term" value="F:sulfotransferase activity"/>
    <property type="evidence" value="ECO:0007669"/>
    <property type="project" value="InterPro"/>
</dbReference>
<comment type="subcellular location">
    <subcellularLocation>
        <location evidence="1">Golgi apparatus membrane</location>
        <topology evidence="1">Single-pass type II membrane protein</topology>
    </subcellularLocation>
</comment>